<reference evidence="2" key="1">
    <citation type="submission" date="2015-06" db="EMBL/GenBank/DDBJ databases">
        <title>Expansion of signal transduction pathways in fungi by whole-genome duplication.</title>
        <authorList>
            <consortium name="DOE Joint Genome Institute"/>
            <person name="Corrochano L.M."/>
            <person name="Kuo A."/>
            <person name="Marcet-Houben M."/>
            <person name="Polaino S."/>
            <person name="Salamov A."/>
            <person name="Villalobos J.M."/>
            <person name="Alvarez M.I."/>
            <person name="Avalos J."/>
            <person name="Benito E.P."/>
            <person name="Benoit I."/>
            <person name="Burger G."/>
            <person name="Camino L.P."/>
            <person name="Canovas D."/>
            <person name="Cerda-Olmedo E."/>
            <person name="Cheng J.-F."/>
            <person name="Dominguez A."/>
            <person name="Elias M."/>
            <person name="Eslava A.P."/>
            <person name="Glaser F."/>
            <person name="Grimwood J."/>
            <person name="Gutierrez G."/>
            <person name="Heitman J."/>
            <person name="Henrissat B."/>
            <person name="Iturriaga E.A."/>
            <person name="Lang B.F."/>
            <person name="Lavin J.L."/>
            <person name="Lee S."/>
            <person name="Li W."/>
            <person name="Lindquist E."/>
            <person name="Lopez-Garcia S."/>
            <person name="Luque E.M."/>
            <person name="Marcos A.T."/>
            <person name="Martin J."/>
            <person name="McCluskey K."/>
            <person name="Medina H.R."/>
            <person name="Miralles-Duran A."/>
            <person name="Miyazaki A."/>
            <person name="Munoz-Torres E."/>
            <person name="Oguiza J.A."/>
            <person name="Ohm R."/>
            <person name="Olmedo M."/>
            <person name="Orejas M."/>
            <person name="Ortiz-Castellanos L."/>
            <person name="Pisabarro A.G."/>
            <person name="Rodriguez-Romero J."/>
            <person name="Ruiz-Herrera J."/>
            <person name="Ruiz-Vazquez R."/>
            <person name="Sanz C."/>
            <person name="Schackwitz W."/>
            <person name="Schmutz J."/>
            <person name="Shahriari M."/>
            <person name="Shelest E."/>
            <person name="Silva-Franco F."/>
            <person name="Soanes D."/>
            <person name="Syed K."/>
            <person name="Tagua V.G."/>
            <person name="Talbot N.J."/>
            <person name="Thon M."/>
            <person name="De vries R.P."/>
            <person name="Wiebenga A."/>
            <person name="Yadav J.S."/>
            <person name="Braun E.L."/>
            <person name="Baker S."/>
            <person name="Garre V."/>
            <person name="Horwitz B."/>
            <person name="Torres-Martinez S."/>
            <person name="Idnurm A."/>
            <person name="Herrera-Estrella A."/>
            <person name="Gabaldon T."/>
            <person name="Grigoriev I.V."/>
        </authorList>
    </citation>
    <scope>NUCLEOTIDE SEQUENCE [LARGE SCALE GENOMIC DNA]</scope>
    <source>
        <strain evidence="2">NRRL 1555(-)</strain>
    </source>
</reference>
<protein>
    <submittedName>
        <fullName evidence="1">Uncharacterized protein</fullName>
    </submittedName>
</protein>
<dbReference type="EMBL" id="KV440979">
    <property type="protein sequence ID" value="OAD74523.1"/>
    <property type="molecule type" value="Genomic_DNA"/>
</dbReference>
<dbReference type="InParanoid" id="A0A162UEJ3"/>
<keyword evidence="2" id="KW-1185">Reference proteome</keyword>
<organism evidence="1 2">
    <name type="scientific">Phycomyces blakesleeanus (strain ATCC 8743b / DSM 1359 / FGSC 10004 / NBRC 33097 / NRRL 1555)</name>
    <dbReference type="NCBI Taxonomy" id="763407"/>
    <lineage>
        <taxon>Eukaryota</taxon>
        <taxon>Fungi</taxon>
        <taxon>Fungi incertae sedis</taxon>
        <taxon>Mucoromycota</taxon>
        <taxon>Mucoromycotina</taxon>
        <taxon>Mucoromycetes</taxon>
        <taxon>Mucorales</taxon>
        <taxon>Phycomycetaceae</taxon>
        <taxon>Phycomyces</taxon>
    </lineage>
</organism>
<evidence type="ECO:0000313" key="1">
    <source>
        <dbReference type="EMBL" id="OAD74523.1"/>
    </source>
</evidence>
<accession>A0A162UEJ3</accession>
<dbReference type="GeneID" id="28996658"/>
<dbReference type="AlphaFoldDB" id="A0A162UEJ3"/>
<sequence length="139" mass="15802">MNVTQEFFLCIYVVSHTIWLRSRNRIITRTISCLGGEGSENPYITGQANPTMIGLNQLFLSKKCKRLLKCASEPKVCVDVSVKDVNCLSVHSYIYYLLRQQNVPVEPQAINIIVCFCVFVVTIVKEIAVNNLKLWGNFK</sequence>
<dbReference type="RefSeq" id="XP_018292563.1">
    <property type="nucleotide sequence ID" value="XM_018435752.1"/>
</dbReference>
<proteinExistence type="predicted"/>
<name>A0A162UEJ3_PHYB8</name>
<dbReference type="VEuPathDB" id="FungiDB:PHYBLDRAFT_167932"/>
<evidence type="ECO:0000313" key="2">
    <source>
        <dbReference type="Proteomes" id="UP000077315"/>
    </source>
</evidence>
<dbReference type="Proteomes" id="UP000077315">
    <property type="component" value="Unassembled WGS sequence"/>
</dbReference>
<gene>
    <name evidence="1" type="ORF">PHYBLDRAFT_167932</name>
</gene>